<comment type="caution">
    <text evidence="1">The sequence shown here is derived from an EMBL/GenBank/DDBJ whole genome shotgun (WGS) entry which is preliminary data.</text>
</comment>
<evidence type="ECO:0000313" key="1">
    <source>
        <dbReference type="EMBL" id="MDR6269015.1"/>
    </source>
</evidence>
<dbReference type="NCBIfam" id="TIGR04089">
    <property type="entry name" value="exp_by_SipW_III"/>
    <property type="match status" value="1"/>
</dbReference>
<name>A0ABU1J9C3_9MICC</name>
<organism evidence="1 2">
    <name type="scientific">Arthrobacter russicus</name>
    <dbReference type="NCBI Taxonomy" id="172040"/>
    <lineage>
        <taxon>Bacteria</taxon>
        <taxon>Bacillati</taxon>
        <taxon>Actinomycetota</taxon>
        <taxon>Actinomycetes</taxon>
        <taxon>Micrococcales</taxon>
        <taxon>Micrococcaceae</taxon>
        <taxon>Arthrobacter</taxon>
    </lineage>
</organism>
<dbReference type="EMBL" id="JAVDQF010000001">
    <property type="protein sequence ID" value="MDR6269015.1"/>
    <property type="molecule type" value="Genomic_DNA"/>
</dbReference>
<evidence type="ECO:0000313" key="2">
    <source>
        <dbReference type="Proteomes" id="UP001185069"/>
    </source>
</evidence>
<gene>
    <name evidence="1" type="ORF">JOE69_001253</name>
</gene>
<protein>
    <submittedName>
        <fullName evidence="1">Alternate signal-mediated exported protein</fullName>
    </submittedName>
</protein>
<reference evidence="1 2" key="1">
    <citation type="submission" date="2023-07" db="EMBL/GenBank/DDBJ databases">
        <title>Sequencing the genomes of 1000 actinobacteria strains.</title>
        <authorList>
            <person name="Klenk H.-P."/>
        </authorList>
    </citation>
    <scope>NUCLEOTIDE SEQUENCE [LARGE SCALE GENOMIC DNA]</scope>
    <source>
        <strain evidence="1 2">DSM 14555</strain>
    </source>
</reference>
<proteinExistence type="predicted"/>
<accession>A0ABU1J9C3</accession>
<dbReference type="Proteomes" id="UP001185069">
    <property type="component" value="Unassembled WGS sequence"/>
</dbReference>
<keyword evidence="2" id="KW-1185">Reference proteome</keyword>
<dbReference type="RefSeq" id="WP_296363938.1">
    <property type="nucleotide sequence ID" value="NZ_BAAAHY010000001.1"/>
</dbReference>
<dbReference type="InterPro" id="IPR024006">
    <property type="entry name" value="Alt_signal_exp_actinobact"/>
</dbReference>
<dbReference type="NCBIfam" id="TIGR04088">
    <property type="entry name" value="cognate_SipW"/>
    <property type="match status" value="1"/>
</dbReference>
<dbReference type="InterPro" id="IPR023833">
    <property type="entry name" value="Signal_pept_SipW-depend-type"/>
</dbReference>
<sequence length="188" mass="18990">MNKIAKAGIAAGIAGLLLLGGGTTWALWQDNKTIDAGQVATGQLKLALGAAGTWKDVSADVTGAPTIDMSTFKLVPGDTVKFTQNVTITADGKNLKGSLTIDPTSVNAAIPAAWQPYVTVTIVPENIPAGLTNTGGVLSFAAPGSYSFGVGVTVAFAKGTGASGTDDETIENQNANLSGLVLTLVQTR</sequence>